<dbReference type="PROSITE" id="PS50176">
    <property type="entry name" value="ARM_REPEAT"/>
    <property type="match status" value="2"/>
</dbReference>
<dbReference type="PANTHER" id="PTHR46618">
    <property type="entry name" value="ARMADILLO REPEAT-CONTAINING PROTEIN 3"/>
    <property type="match status" value="1"/>
</dbReference>
<evidence type="ECO:0008006" key="9">
    <source>
        <dbReference type="Google" id="ProtNLM"/>
    </source>
</evidence>
<dbReference type="AlphaFoldDB" id="A0A507DQZ1"/>
<reference evidence="7 8" key="1">
    <citation type="journal article" date="2019" name="Sci. Rep.">
        <title>Comparative genomics of chytrid fungi reveal insights into the obligate biotrophic and pathogenic lifestyle of Synchytrium endobioticum.</title>
        <authorList>
            <person name="van de Vossenberg B.T.L.H."/>
            <person name="Warris S."/>
            <person name="Nguyen H.D.T."/>
            <person name="van Gent-Pelzer M.P.E."/>
            <person name="Joly D.L."/>
            <person name="van de Geest H.C."/>
            <person name="Bonants P.J.M."/>
            <person name="Smith D.S."/>
            <person name="Levesque C.A."/>
            <person name="van der Lee T.A.J."/>
        </authorList>
    </citation>
    <scope>NUCLEOTIDE SEQUENCE [LARGE SCALE GENOMIC DNA]</scope>
    <source>
        <strain evidence="7 8">CBS 809.83</strain>
    </source>
</reference>
<dbReference type="SUPFAM" id="SSF48371">
    <property type="entry name" value="ARM repeat"/>
    <property type="match status" value="2"/>
</dbReference>
<dbReference type="InterPro" id="IPR000225">
    <property type="entry name" value="Armadillo"/>
</dbReference>
<feature type="domain" description="EDR1/CTR1/ARMC3-like peptidase-like" evidence="6">
    <location>
        <begin position="544"/>
        <end position="707"/>
    </location>
</feature>
<dbReference type="Pfam" id="PF04826">
    <property type="entry name" value="Arm_2"/>
    <property type="match status" value="1"/>
</dbReference>
<evidence type="ECO:0000256" key="3">
    <source>
        <dbReference type="PROSITE-ProRule" id="PRU00259"/>
    </source>
</evidence>
<feature type="domain" description="Armadillo repeat-containing" evidence="5">
    <location>
        <begin position="274"/>
        <end position="456"/>
    </location>
</feature>
<feature type="compositionally biased region" description="Low complexity" evidence="4">
    <location>
        <begin position="764"/>
        <end position="775"/>
    </location>
</feature>
<accession>A0A507DQZ1</accession>
<keyword evidence="2" id="KW-0677">Repeat</keyword>
<dbReference type="Gene3D" id="1.25.10.10">
    <property type="entry name" value="Leucine-rich Repeat Variant"/>
    <property type="match status" value="2"/>
</dbReference>
<dbReference type="SMART" id="SM00185">
    <property type="entry name" value="ARM"/>
    <property type="match status" value="12"/>
</dbReference>
<dbReference type="PANTHER" id="PTHR46618:SF1">
    <property type="entry name" value="ARMADILLO REPEAT-CONTAINING PROTEIN 3"/>
    <property type="match status" value="1"/>
</dbReference>
<dbReference type="InterPro" id="IPR011989">
    <property type="entry name" value="ARM-like"/>
</dbReference>
<dbReference type="InterPro" id="IPR055164">
    <property type="entry name" value="EDR1/CTR1/ARMC3-like_pept-like"/>
</dbReference>
<proteinExistence type="inferred from homology"/>
<dbReference type="Proteomes" id="UP000318582">
    <property type="component" value="Unassembled WGS sequence"/>
</dbReference>
<dbReference type="STRING" id="109895.A0A507DQZ1"/>
<name>A0A507DQZ1_9FUNG</name>
<evidence type="ECO:0000313" key="7">
    <source>
        <dbReference type="EMBL" id="TPX54144.1"/>
    </source>
</evidence>
<dbReference type="Pfam" id="PF00514">
    <property type="entry name" value="Arm"/>
    <property type="match status" value="1"/>
</dbReference>
<keyword evidence="8" id="KW-1185">Reference proteome</keyword>
<evidence type="ECO:0000259" key="5">
    <source>
        <dbReference type="Pfam" id="PF04826"/>
    </source>
</evidence>
<dbReference type="EMBL" id="QEAQ01000168">
    <property type="protein sequence ID" value="TPX54144.1"/>
    <property type="molecule type" value="Genomic_DNA"/>
</dbReference>
<organism evidence="7 8">
    <name type="scientific">Powellomyces hirtus</name>
    <dbReference type="NCBI Taxonomy" id="109895"/>
    <lineage>
        <taxon>Eukaryota</taxon>
        <taxon>Fungi</taxon>
        <taxon>Fungi incertae sedis</taxon>
        <taxon>Chytridiomycota</taxon>
        <taxon>Chytridiomycota incertae sedis</taxon>
        <taxon>Chytridiomycetes</taxon>
        <taxon>Spizellomycetales</taxon>
        <taxon>Powellomycetaceae</taxon>
        <taxon>Powellomyces</taxon>
    </lineage>
</organism>
<feature type="repeat" description="ARM" evidence="3">
    <location>
        <begin position="99"/>
        <end position="142"/>
    </location>
</feature>
<evidence type="ECO:0000256" key="2">
    <source>
        <dbReference type="ARBA" id="ARBA00022737"/>
    </source>
</evidence>
<feature type="compositionally biased region" description="Low complexity" evidence="4">
    <location>
        <begin position="727"/>
        <end position="739"/>
    </location>
</feature>
<dbReference type="InterPro" id="IPR006911">
    <property type="entry name" value="ARM-rpt_dom"/>
</dbReference>
<gene>
    <name evidence="7" type="ORF">PhCBS80983_g06029</name>
</gene>
<dbReference type="InterPro" id="IPR016024">
    <property type="entry name" value="ARM-type_fold"/>
</dbReference>
<comment type="similarity">
    <text evidence="1">Belongs to the eutherian X-chromosome-specific Armcx family.</text>
</comment>
<evidence type="ECO:0000256" key="4">
    <source>
        <dbReference type="SAM" id="MobiDB-lite"/>
    </source>
</evidence>
<feature type="repeat" description="ARM" evidence="3">
    <location>
        <begin position="141"/>
        <end position="168"/>
    </location>
</feature>
<feature type="region of interest" description="Disordered" evidence="4">
    <location>
        <begin position="727"/>
        <end position="775"/>
    </location>
</feature>
<evidence type="ECO:0000256" key="1">
    <source>
        <dbReference type="ARBA" id="ARBA00010553"/>
    </source>
</evidence>
<evidence type="ECO:0000259" key="6">
    <source>
        <dbReference type="Pfam" id="PF14381"/>
    </source>
</evidence>
<comment type="caution">
    <text evidence="7">The sequence shown here is derived from an EMBL/GenBank/DDBJ whole genome shotgun (WGS) entry which is preliminary data.</text>
</comment>
<dbReference type="InterPro" id="IPR052441">
    <property type="entry name" value="Armadillo-Ser/Thr_Kinase"/>
</dbReference>
<protein>
    <recommendedName>
        <fullName evidence="9">Armadillo repeat-containing domain-containing protein</fullName>
    </recommendedName>
</protein>
<evidence type="ECO:0000313" key="8">
    <source>
        <dbReference type="Proteomes" id="UP000318582"/>
    </source>
</evidence>
<sequence>MAEQTMCDTSTFGVGDVRTLKLLLNSPEPPVCVAALDALTKYAEAASKHRVQLLSLKTLDPLLALTKSSDASVKKSAVACIAASTELTSDFHPELRRTDLTHTLISLLGHEESPEVQDEAAFGLSNLAKDFANKTDIRKGGGIKALVLLLDSPDPDVKKTAAYALSAMLDDFSSRTEVRYVNGLASLLNLLACEYQEVQENALNCLIRCAEDPGNRTEIRQLNGIRRLVDFVGQDIPELHHLALLCLANCIEDTETSGLLFEIGGIMALVKHLGTDDAKVKRNASLALARAAKSERNQLYIRDAGALPLLIANLSHSDALTCSHAAIALTELGKNEINQLELNKLGALEVLTRNLSHDDLDVPRQSIAAISSLCTNAKLRVKARQYDLVSAVLKLLSLEDVTTLTNACECVANFGEDSTARSDLIKANVVHSVVMVLQRVDPKLQSVAALAIARLMQDPEGRLAFTREPQERGLNRLIELIGSKDLNVCKNAAYALSASAQNDAIATAACRAGGLEALTDLSSDKLRHAPRFAADALDKLLNYHLAAKYWLQNHLSATNLMSDGFYDLGSAGTNPVTLHEFPLLQDLKECAVDKRREVLVLDSTQDSHLAALLHVVSEGPLYSRTPRQQIRQIASVVAQVMGGPVNPSKLQDFAYKFKLTELKLKCESNVIPVGEISQGTFYHRALLFKYLCDKVGLAPCTLIRGEYGRAWNIVDLSRQTFAAPRVSAPATPAAPSTPAKNEKPIKSARSREAANAAKAEKEGPAPAGGLVGTGANVVGTGTPTPPQPPATLVPIAIPIPVEDDDPIPEEETIVDLMFVPGRLLTCGSAEADAYQRLA</sequence>
<feature type="compositionally biased region" description="Basic and acidic residues" evidence="4">
    <location>
        <begin position="740"/>
        <end position="763"/>
    </location>
</feature>
<dbReference type="Pfam" id="PF14381">
    <property type="entry name" value="EDR1_CTR1_ARMC3_pept"/>
    <property type="match status" value="1"/>
</dbReference>